<dbReference type="Proteomes" id="UP000093199">
    <property type="component" value="Unassembled WGS sequence"/>
</dbReference>
<keyword evidence="1" id="KW-0472">Membrane</keyword>
<dbReference type="RefSeq" id="WP_066545334.1">
    <property type="nucleotide sequence ID" value="NZ_MASJ01000017.1"/>
</dbReference>
<feature type="transmembrane region" description="Helical" evidence="1">
    <location>
        <begin position="61"/>
        <end position="83"/>
    </location>
</feature>
<evidence type="ECO:0000256" key="1">
    <source>
        <dbReference type="SAM" id="Phobius"/>
    </source>
</evidence>
<dbReference type="STRING" id="33978.A6M13_14360"/>
<feature type="transmembrane region" description="Helical" evidence="1">
    <location>
        <begin position="89"/>
        <end position="106"/>
    </location>
</feature>
<keyword evidence="1" id="KW-1133">Transmembrane helix</keyword>
<reference evidence="2 3" key="1">
    <citation type="submission" date="2016-07" db="EMBL/GenBank/DDBJ databases">
        <title>Caryophanon tenue genome sequencing.</title>
        <authorList>
            <person name="Verma A."/>
            <person name="Pal Y."/>
            <person name="Krishnamurthi S."/>
        </authorList>
    </citation>
    <scope>NUCLEOTIDE SEQUENCE [LARGE SCALE GENOMIC DNA]</scope>
    <source>
        <strain evidence="2 3">DSM 14152</strain>
    </source>
</reference>
<gene>
    <name evidence="2" type="ORF">A6M13_14360</name>
</gene>
<dbReference type="AlphaFoldDB" id="A0A1C0YD25"/>
<proteinExistence type="predicted"/>
<evidence type="ECO:0000313" key="2">
    <source>
        <dbReference type="EMBL" id="OCS85060.1"/>
    </source>
</evidence>
<sequence>MMTPKTMPILFMTAFLMFVIATFSWVPDDFVVTRILGIAFAITYIFFQLNKETFRKKKPFFKLFFLTSVVALFIGISIDHVFMNSGLRAQDYFILVIVLLAMTKMYEDFYVAPH</sequence>
<keyword evidence="1" id="KW-0812">Transmembrane</keyword>
<keyword evidence="3" id="KW-1185">Reference proteome</keyword>
<name>A0A1C0YD25_9BACL</name>
<organism evidence="2 3">
    <name type="scientific">Caryophanon tenue</name>
    <dbReference type="NCBI Taxonomy" id="33978"/>
    <lineage>
        <taxon>Bacteria</taxon>
        <taxon>Bacillati</taxon>
        <taxon>Bacillota</taxon>
        <taxon>Bacilli</taxon>
        <taxon>Bacillales</taxon>
        <taxon>Caryophanaceae</taxon>
        <taxon>Caryophanon</taxon>
    </lineage>
</organism>
<accession>A0A1C0YD25</accession>
<dbReference type="EMBL" id="MASJ01000017">
    <property type="protein sequence ID" value="OCS85060.1"/>
    <property type="molecule type" value="Genomic_DNA"/>
</dbReference>
<feature type="transmembrane region" description="Helical" evidence="1">
    <location>
        <begin position="31"/>
        <end position="49"/>
    </location>
</feature>
<evidence type="ECO:0000313" key="3">
    <source>
        <dbReference type="Proteomes" id="UP000093199"/>
    </source>
</evidence>
<comment type="caution">
    <text evidence="2">The sequence shown here is derived from an EMBL/GenBank/DDBJ whole genome shotgun (WGS) entry which is preliminary data.</text>
</comment>
<protein>
    <submittedName>
        <fullName evidence="2">Uncharacterized protein</fullName>
    </submittedName>
</protein>
<feature type="transmembrane region" description="Helical" evidence="1">
    <location>
        <begin position="7"/>
        <end position="25"/>
    </location>
</feature>